<dbReference type="RefSeq" id="WP_072884355.1">
    <property type="nucleotide sequence ID" value="NZ_FQVO01000005.1"/>
</dbReference>
<dbReference type="OrthoDB" id="594443at2"/>
<feature type="transmembrane region" description="Helical" evidence="1">
    <location>
        <begin position="194"/>
        <end position="214"/>
    </location>
</feature>
<protein>
    <recommendedName>
        <fullName evidence="2">Urease accessory protein UreH-like transmembrane domain-containing protein</fullName>
    </recommendedName>
</protein>
<gene>
    <name evidence="3" type="ORF">SAMN05444408_105111</name>
</gene>
<dbReference type="Pfam" id="PF13386">
    <property type="entry name" value="DsbD_2"/>
    <property type="match status" value="1"/>
</dbReference>
<feature type="transmembrane region" description="Helical" evidence="1">
    <location>
        <begin position="50"/>
        <end position="66"/>
    </location>
</feature>
<feature type="transmembrane region" description="Helical" evidence="1">
    <location>
        <begin position="131"/>
        <end position="149"/>
    </location>
</feature>
<dbReference type="EMBL" id="FQVO01000005">
    <property type="protein sequence ID" value="SHE86757.1"/>
    <property type="molecule type" value="Genomic_DNA"/>
</dbReference>
<evidence type="ECO:0000313" key="3">
    <source>
        <dbReference type="EMBL" id="SHE86757.1"/>
    </source>
</evidence>
<evidence type="ECO:0000313" key="4">
    <source>
        <dbReference type="Proteomes" id="UP000184236"/>
    </source>
</evidence>
<feature type="domain" description="Urease accessory protein UreH-like transmembrane" evidence="2">
    <location>
        <begin position="9"/>
        <end position="207"/>
    </location>
</feature>
<dbReference type="InterPro" id="IPR039447">
    <property type="entry name" value="UreH-like_TM_dom"/>
</dbReference>
<name>A0A1M4X058_9FLAO</name>
<feature type="transmembrane region" description="Helical" evidence="1">
    <location>
        <begin position="78"/>
        <end position="96"/>
    </location>
</feature>
<dbReference type="STRING" id="1302685.SAMN05444408_105111"/>
<keyword evidence="1" id="KW-0472">Membrane</keyword>
<accession>A0A1M4X058</accession>
<feature type="transmembrane region" description="Helical" evidence="1">
    <location>
        <begin position="161"/>
        <end position="182"/>
    </location>
</feature>
<dbReference type="AlphaFoldDB" id="A0A1M4X058"/>
<keyword evidence="1" id="KW-0812">Transmembrane</keyword>
<dbReference type="PANTHER" id="PTHR42208">
    <property type="entry name" value="HEAVY METAL TRANSPORTER-RELATED"/>
    <property type="match status" value="1"/>
</dbReference>
<keyword evidence="4" id="KW-1185">Reference proteome</keyword>
<evidence type="ECO:0000259" key="2">
    <source>
        <dbReference type="Pfam" id="PF13386"/>
    </source>
</evidence>
<dbReference type="Proteomes" id="UP000184236">
    <property type="component" value="Unassembled WGS sequence"/>
</dbReference>
<organism evidence="3 4">
    <name type="scientific">Chryseobacterium takakiae</name>
    <dbReference type="NCBI Taxonomy" id="1302685"/>
    <lineage>
        <taxon>Bacteria</taxon>
        <taxon>Pseudomonadati</taxon>
        <taxon>Bacteroidota</taxon>
        <taxon>Flavobacteriia</taxon>
        <taxon>Flavobacteriales</taxon>
        <taxon>Weeksellaceae</taxon>
        <taxon>Chryseobacterium group</taxon>
        <taxon>Chryseobacterium</taxon>
    </lineage>
</organism>
<proteinExistence type="predicted"/>
<evidence type="ECO:0000256" key="1">
    <source>
        <dbReference type="SAM" id="Phobius"/>
    </source>
</evidence>
<keyword evidence="1" id="KW-1133">Transmembrane helix</keyword>
<dbReference type="PANTHER" id="PTHR42208:SF1">
    <property type="entry name" value="HEAVY METAL TRANSPORTER"/>
    <property type="match status" value="1"/>
</dbReference>
<feature type="transmembrane region" description="Helical" evidence="1">
    <location>
        <begin position="6"/>
        <end position="29"/>
    </location>
</feature>
<reference evidence="4" key="1">
    <citation type="submission" date="2016-11" db="EMBL/GenBank/DDBJ databases">
        <authorList>
            <person name="Varghese N."/>
            <person name="Submissions S."/>
        </authorList>
    </citation>
    <scope>NUCLEOTIDE SEQUENCE [LARGE SCALE GENOMIC DNA]</scope>
    <source>
        <strain evidence="4">DSM 26898</strain>
    </source>
</reference>
<sequence length="255" mass="27554">MEIALIVSAIGLGFASGFHCIGMCGPIALSMGLTKKQATNYYLQNLTYQFGRIFTYSFLGAVLGIVGEGFEMAGIQKYLTIAVGILLIIMAVFSFGGKDFASKIPFFSKFLFKVKSNLGRLLQKADYRSRFTTGILNGFLPCGMVYMALTASLASGGIWQGALYMALFGLGTLPFMFAAVLAGTLMSQAFRIKVLKVIPVVMIILGGLFIVRGLELGIPYLSPGAEAMTISKENQGDCHLPGDHNTHNHYNTNCH</sequence>